<name>A0A6V7QBJ6_ANACO</name>
<evidence type="ECO:0000259" key="6">
    <source>
        <dbReference type="PROSITE" id="PS50158"/>
    </source>
</evidence>
<dbReference type="InterPro" id="IPR018289">
    <property type="entry name" value="MULE_transposase_dom"/>
</dbReference>
<dbReference type="Pfam" id="PF03108">
    <property type="entry name" value="DBD_Tnp_Mut"/>
    <property type="match status" value="1"/>
</dbReference>
<feature type="domain" description="CCHC-type" evidence="6">
    <location>
        <begin position="592"/>
        <end position="608"/>
    </location>
</feature>
<dbReference type="PANTHER" id="PTHR31973">
    <property type="entry name" value="POLYPROTEIN, PUTATIVE-RELATED"/>
    <property type="match status" value="1"/>
</dbReference>
<evidence type="ECO:0000256" key="3">
    <source>
        <dbReference type="ARBA" id="ARBA00023172"/>
    </source>
</evidence>
<evidence type="ECO:0000256" key="4">
    <source>
        <dbReference type="PROSITE-ProRule" id="PRU00047"/>
    </source>
</evidence>
<keyword evidence="4" id="KW-0479">Metal-binding</keyword>
<evidence type="ECO:0000256" key="5">
    <source>
        <dbReference type="SAM" id="MobiDB-lite"/>
    </source>
</evidence>
<dbReference type="PROSITE" id="PS50158">
    <property type="entry name" value="ZF_CCHC"/>
    <property type="match status" value="1"/>
</dbReference>
<protein>
    <recommendedName>
        <fullName evidence="6">CCHC-type domain-containing protein</fullName>
    </recommendedName>
</protein>
<keyword evidence="4" id="KW-0863">Zinc-finger</keyword>
<dbReference type="Pfam" id="PF10551">
    <property type="entry name" value="MULE"/>
    <property type="match status" value="1"/>
</dbReference>
<dbReference type="InterPro" id="IPR004332">
    <property type="entry name" value="Transposase_MuDR"/>
</dbReference>
<keyword evidence="3" id="KW-0233">DNA recombination</keyword>
<keyword evidence="2" id="KW-0238">DNA-binding</keyword>
<gene>
    <name evidence="7" type="ORF">CB5_LOCUS23641</name>
</gene>
<dbReference type="InterPro" id="IPR001207">
    <property type="entry name" value="Transposase_mutator"/>
</dbReference>
<organism evidence="7">
    <name type="scientific">Ananas comosus var. bracteatus</name>
    <name type="common">red pineapple</name>
    <dbReference type="NCBI Taxonomy" id="296719"/>
    <lineage>
        <taxon>Eukaryota</taxon>
        <taxon>Viridiplantae</taxon>
        <taxon>Streptophyta</taxon>
        <taxon>Embryophyta</taxon>
        <taxon>Tracheophyta</taxon>
        <taxon>Spermatophyta</taxon>
        <taxon>Magnoliopsida</taxon>
        <taxon>Liliopsida</taxon>
        <taxon>Poales</taxon>
        <taxon>Bromeliaceae</taxon>
        <taxon>Bromelioideae</taxon>
        <taxon>Ananas</taxon>
    </lineage>
</organism>
<dbReference type="GO" id="GO:0008270">
    <property type="term" value="F:zinc ion binding"/>
    <property type="evidence" value="ECO:0007669"/>
    <property type="project" value="UniProtKB-KW"/>
</dbReference>
<proteinExistence type="predicted"/>
<evidence type="ECO:0000256" key="1">
    <source>
        <dbReference type="ARBA" id="ARBA00022578"/>
    </source>
</evidence>
<sequence>MKEAEIFITIQSQGIPLNYNGEKTLTQEGNIDMIDDNIVGVGEGVGEGAGEGVGEDIGGAIGENVGQVAEEAVDEDIGENIGEAFGEDVGQVAKEPVDESDTMLSEDSFRSLKTDDSDLEDNMDHVGTFSYDVNNPIMEVGAKYPNVGSFRDVLTHFALLNEFEYNLQKSDLLRVTATCAKSNCKWRIHASRLQDSLVFQIKTLQGEHTCTSANRCRNKVATQSWVYNRVIEWLRLEGDLSTTELRKRLQQKYHMDLTYSKIFRGKEMALSKIHGHWEYSYQRIYDFKEEIVRRNSGSHVEVKLQMINGEHHFQRVFLAFGPCIQGFLNGCRPYIALDGCHLKGKHRGVLISATSIDGNKSIFSVAFGVVESENSNSWEWFLHGLKTAIGESEGLVFSSDRQKGLDEAVQVVYPRVEHRECMRHLYANFKKKFHGDCYRDNLWAAARAYTPNVYETSIAKVYEANPMAIEYLRQNHSYLWSRSKFGTMAKCDYLTNNIFESFNAWISNDRHKPLIDLLDTLRQKIMVKMEDRRNRARKWDHEIVPTGLGQYEVLWSDEFSAEVIGPQSRPAGRPQNKRIRAQDEMAIRKRHRCKRCNKLGHRAKTCKNPVDANQQPAAGPSQAANQQPAAGSSQAANQQPAAGSSQAANRQPTGPPQVGNEHSKAPIPTGNQQAGNTHSEPPSQASISNGTRRRGKRVASRSRHLQSQEESAISEIDALGCLEN</sequence>
<evidence type="ECO:0000256" key="2">
    <source>
        <dbReference type="ARBA" id="ARBA00023125"/>
    </source>
</evidence>
<feature type="compositionally biased region" description="Polar residues" evidence="5">
    <location>
        <begin position="669"/>
        <end position="690"/>
    </location>
</feature>
<dbReference type="EMBL" id="LR862135">
    <property type="protein sequence ID" value="CAD1840430.1"/>
    <property type="molecule type" value="Genomic_DNA"/>
</dbReference>
<evidence type="ECO:0000313" key="7">
    <source>
        <dbReference type="EMBL" id="CAD1840430.1"/>
    </source>
</evidence>
<feature type="region of interest" description="Disordered" evidence="5">
    <location>
        <begin position="606"/>
        <end position="712"/>
    </location>
</feature>
<dbReference type="GO" id="GO:0003677">
    <property type="term" value="F:DNA binding"/>
    <property type="evidence" value="ECO:0007669"/>
    <property type="project" value="UniProtKB-KW"/>
</dbReference>
<dbReference type="InterPro" id="IPR001878">
    <property type="entry name" value="Znf_CCHC"/>
</dbReference>
<keyword evidence="4" id="KW-0862">Zinc</keyword>
<accession>A0A6V7QBJ6</accession>
<reference evidence="7" key="1">
    <citation type="submission" date="2020-07" db="EMBL/GenBank/DDBJ databases">
        <authorList>
            <person name="Lin J."/>
        </authorList>
    </citation>
    <scope>NUCLEOTIDE SEQUENCE</scope>
</reference>
<dbReference type="GO" id="GO:0006313">
    <property type="term" value="P:DNA transposition"/>
    <property type="evidence" value="ECO:0007669"/>
    <property type="project" value="InterPro"/>
</dbReference>
<feature type="compositionally biased region" description="Basic residues" evidence="5">
    <location>
        <begin position="691"/>
        <end position="704"/>
    </location>
</feature>
<keyword evidence="1" id="KW-0815">Transposition</keyword>
<dbReference type="GO" id="GO:0004803">
    <property type="term" value="F:transposase activity"/>
    <property type="evidence" value="ECO:0007669"/>
    <property type="project" value="InterPro"/>
</dbReference>
<dbReference type="PROSITE" id="PS01007">
    <property type="entry name" value="TRANSPOSASE_MUTATOR"/>
    <property type="match status" value="1"/>
</dbReference>
<feature type="compositionally biased region" description="Polar residues" evidence="5">
    <location>
        <begin position="611"/>
        <end position="652"/>
    </location>
</feature>
<dbReference type="AlphaFoldDB" id="A0A6V7QBJ6"/>
<dbReference type="PANTHER" id="PTHR31973:SF188">
    <property type="entry name" value="POLYPROTEIN, PUTATIVE-RELATED"/>
    <property type="match status" value="1"/>
</dbReference>